<dbReference type="PANTHER" id="PTHR30595">
    <property type="entry name" value="GLPR-RELATED TRANSCRIPTIONAL REPRESSOR"/>
    <property type="match status" value="1"/>
</dbReference>
<sequence length="553" mass="61248">METERLDFKEQKSNFKEACNDLAEAAVCFANGSGGAIVVGVVDGESGDAAFVGCDLDPAILRSRIHQLTNPGLLVDIDVVEFSGKRLLEIRVPEGLEVYSTTKGYTYQRINTDCAPMRPADVARLTEERRGIDWSAASSGRPVDEADPLALRYIRRLLASSADRSRQQYAELGDLDLLRVLKAVGNDGLLTRSGEILLCAPGPGASDEVVVYQHKRTQSGEIDSIARLPAPAVTAFEELIQLIRARQGITPVTLPDGQQLQIEDYPSGAVREAIANSFIHGDWRLRVPIQVEHSPQYLRIDSPGPLVSGIMTSNILTHGSRARFPALAAGFRTLGLAEEVGQGVDRMYREMIRSGRDIPIISEDPSRVSVLFRGQPPKVRITKFLATLPAPEQNDTDTLLIVRRLCDKRTVKADAVASEIQRSNEEAQAVLLRLSAQPGNILEPTRGTMNRRFPSYRLRAEVVAQLGNAVAYHSRAIDDIDNKVIDHINDYGEINNRTIQRLFDVDVYQARDILRDLVGREIIARTSTQRRGVAVKYSAGPRFPDNRRRRKSR</sequence>
<dbReference type="Pfam" id="PF04326">
    <property type="entry name" value="SLFN_AlbA_2"/>
    <property type="match status" value="1"/>
</dbReference>
<evidence type="ECO:0000259" key="1">
    <source>
        <dbReference type="Pfam" id="PF04326"/>
    </source>
</evidence>
<dbReference type="AlphaFoldDB" id="A0A5C4MBU4"/>
<evidence type="ECO:0000313" key="3">
    <source>
        <dbReference type="Proteomes" id="UP000305546"/>
    </source>
</evidence>
<dbReference type="Gene3D" id="3.30.950.30">
    <property type="entry name" value="Schlafen, AAA domain"/>
    <property type="match status" value="1"/>
</dbReference>
<dbReference type="EMBL" id="VDFW01000001">
    <property type="protein sequence ID" value="TNC29770.1"/>
    <property type="molecule type" value="Genomic_DNA"/>
</dbReference>
<keyword evidence="3" id="KW-1185">Reference proteome</keyword>
<name>A0A5C4MBU4_9PSEU</name>
<reference evidence="2 3" key="1">
    <citation type="submission" date="2019-06" db="EMBL/GenBank/DDBJ databases">
        <title>Amycolatopsis alkalitolerans sp. nov., isolated from Gastrodia elata Blume.</title>
        <authorList>
            <person name="Narsing Rao M.P."/>
            <person name="Li W.J."/>
        </authorList>
    </citation>
    <scope>NUCLEOTIDE SEQUENCE [LARGE SCALE GENOMIC DNA]</scope>
    <source>
        <strain evidence="2 3">SYSUP0005</strain>
    </source>
</reference>
<evidence type="ECO:0000313" key="2">
    <source>
        <dbReference type="EMBL" id="TNC29770.1"/>
    </source>
</evidence>
<dbReference type="Pfam" id="PF13749">
    <property type="entry name" value="HATPase_c_4"/>
    <property type="match status" value="1"/>
</dbReference>
<dbReference type="Gene3D" id="6.10.10.130">
    <property type="match status" value="1"/>
</dbReference>
<feature type="domain" description="Schlafen AlbA-2" evidence="1">
    <location>
        <begin position="2"/>
        <end position="117"/>
    </location>
</feature>
<dbReference type="PANTHER" id="PTHR30595:SF6">
    <property type="entry name" value="SCHLAFEN ALBA-2 DOMAIN-CONTAINING PROTEIN"/>
    <property type="match status" value="1"/>
</dbReference>
<dbReference type="Proteomes" id="UP000305546">
    <property type="component" value="Unassembled WGS sequence"/>
</dbReference>
<dbReference type="Gene3D" id="3.30.565.60">
    <property type="match status" value="1"/>
</dbReference>
<dbReference type="InterPro" id="IPR007421">
    <property type="entry name" value="Schlafen_AlbA_2_dom"/>
</dbReference>
<comment type="caution">
    <text evidence="2">The sequence shown here is derived from an EMBL/GenBank/DDBJ whole genome shotgun (WGS) entry which is preliminary data.</text>
</comment>
<dbReference type="InterPro" id="IPR038475">
    <property type="entry name" value="RecG_C_sf"/>
</dbReference>
<dbReference type="InterPro" id="IPR038461">
    <property type="entry name" value="Schlafen_AlbA_2_dom_sf"/>
</dbReference>
<organism evidence="2 3">
    <name type="scientific">Amycolatopsis alkalitolerans</name>
    <dbReference type="NCBI Taxonomy" id="2547244"/>
    <lineage>
        <taxon>Bacteria</taxon>
        <taxon>Bacillati</taxon>
        <taxon>Actinomycetota</taxon>
        <taxon>Actinomycetes</taxon>
        <taxon>Pseudonocardiales</taxon>
        <taxon>Pseudonocardiaceae</taxon>
        <taxon>Amycolatopsis</taxon>
    </lineage>
</organism>
<gene>
    <name evidence="2" type="ORF">FG385_01200</name>
</gene>
<proteinExistence type="predicted"/>
<accession>A0A5C4MBU4</accession>
<protein>
    <submittedName>
        <fullName evidence="2">Transcriptional regulator</fullName>
    </submittedName>
</protein>
<dbReference type="OrthoDB" id="9805115at2"/>